<dbReference type="InterPro" id="IPR014722">
    <property type="entry name" value="Rib_uL2_dom2"/>
</dbReference>
<feature type="region of interest" description="Disordered" evidence="19">
    <location>
        <begin position="809"/>
        <end position="850"/>
    </location>
</feature>
<reference evidence="21" key="2">
    <citation type="submission" date="2025-08" db="UniProtKB">
        <authorList>
            <consortium name="Ensembl"/>
        </authorList>
    </citation>
    <scope>IDENTIFICATION</scope>
</reference>
<dbReference type="GO" id="GO:0003677">
    <property type="term" value="F:DNA binding"/>
    <property type="evidence" value="ECO:0007669"/>
    <property type="project" value="UniProtKB-KW"/>
</dbReference>
<dbReference type="Pfam" id="PF09038">
    <property type="entry name" value="53-BP1_Tudor"/>
    <property type="match status" value="1"/>
</dbReference>
<evidence type="ECO:0000256" key="8">
    <source>
        <dbReference type="ARBA" id="ARBA00022763"/>
    </source>
</evidence>
<feature type="compositionally biased region" description="Acidic residues" evidence="19">
    <location>
        <begin position="594"/>
        <end position="604"/>
    </location>
</feature>
<keyword evidence="5" id="KW-1017">Isopeptide bond</keyword>
<evidence type="ECO:0000256" key="10">
    <source>
        <dbReference type="ARBA" id="ARBA00022843"/>
    </source>
</evidence>
<dbReference type="PANTHER" id="PTHR15321">
    <property type="entry name" value="TUMOR SUPPRESSOR P53-BINDING PROTEIN 1"/>
    <property type="match status" value="1"/>
</dbReference>
<dbReference type="CDD" id="cd17724">
    <property type="entry name" value="BRCT_p53bp1_rpt2"/>
    <property type="match status" value="1"/>
</dbReference>
<dbReference type="Proteomes" id="UP000265040">
    <property type="component" value="Chromosome 3"/>
</dbReference>
<feature type="region of interest" description="Disordered" evidence="19">
    <location>
        <begin position="1157"/>
        <end position="1232"/>
    </location>
</feature>
<evidence type="ECO:0000256" key="4">
    <source>
        <dbReference type="ARBA" id="ARBA00022481"/>
    </source>
</evidence>
<reference evidence="21" key="1">
    <citation type="submission" date="2021-04" db="EMBL/GenBank/DDBJ databases">
        <authorList>
            <consortium name="Wellcome Sanger Institute Data Sharing"/>
        </authorList>
    </citation>
    <scope>NUCLEOTIDE SEQUENCE [LARGE SCALE GENOMIC DNA]</scope>
</reference>
<feature type="compositionally biased region" description="Low complexity" evidence="19">
    <location>
        <begin position="908"/>
        <end position="936"/>
    </location>
</feature>
<evidence type="ECO:0000256" key="9">
    <source>
        <dbReference type="ARBA" id="ARBA00022838"/>
    </source>
</evidence>
<feature type="compositionally biased region" description="Low complexity" evidence="19">
    <location>
        <begin position="1168"/>
        <end position="1187"/>
    </location>
</feature>
<feature type="compositionally biased region" description="Basic and acidic residues" evidence="19">
    <location>
        <begin position="541"/>
        <end position="551"/>
    </location>
</feature>
<dbReference type="GO" id="GO:0000776">
    <property type="term" value="C:kinetochore"/>
    <property type="evidence" value="ECO:0007669"/>
    <property type="project" value="UniProtKB-KW"/>
</dbReference>
<proteinExistence type="predicted"/>
<dbReference type="GO" id="GO:0045830">
    <property type="term" value="P:positive regulation of isotype switching"/>
    <property type="evidence" value="ECO:0007669"/>
    <property type="project" value="UniProtKB-ARBA"/>
</dbReference>
<dbReference type="GO" id="GO:0140005">
    <property type="term" value="F:histone H4K20me2 reader activity"/>
    <property type="evidence" value="ECO:0007669"/>
    <property type="project" value="UniProtKB-ARBA"/>
</dbReference>
<protein>
    <recommendedName>
        <fullName evidence="18">TP53-binding protein 1</fullName>
    </recommendedName>
</protein>
<keyword evidence="17" id="KW-0137">Centromere</keyword>
<feature type="compositionally biased region" description="Polar residues" evidence="19">
    <location>
        <begin position="892"/>
        <end position="907"/>
    </location>
</feature>
<gene>
    <name evidence="21" type="primary">TP53BP1</name>
</gene>
<organism evidence="21 22">
    <name type="scientific">Anabas testudineus</name>
    <name type="common">Climbing perch</name>
    <name type="synonym">Anthias testudineus</name>
    <dbReference type="NCBI Taxonomy" id="64144"/>
    <lineage>
        <taxon>Eukaryota</taxon>
        <taxon>Metazoa</taxon>
        <taxon>Chordata</taxon>
        <taxon>Craniata</taxon>
        <taxon>Vertebrata</taxon>
        <taxon>Euteleostomi</taxon>
        <taxon>Actinopterygii</taxon>
        <taxon>Neopterygii</taxon>
        <taxon>Teleostei</taxon>
        <taxon>Neoteleostei</taxon>
        <taxon>Acanthomorphata</taxon>
        <taxon>Anabantaria</taxon>
        <taxon>Anabantiformes</taxon>
        <taxon>Anabantoidei</taxon>
        <taxon>Anabantidae</taxon>
        <taxon>Anabas</taxon>
    </lineage>
</organism>
<evidence type="ECO:0000256" key="3">
    <source>
        <dbReference type="ARBA" id="ARBA00022454"/>
    </source>
</evidence>
<dbReference type="GeneTree" id="ENSGT00390000011891"/>
<feature type="compositionally biased region" description="Polar residues" evidence="19">
    <location>
        <begin position="523"/>
        <end position="540"/>
    </location>
</feature>
<feature type="domain" description="BRCT" evidence="20">
    <location>
        <begin position="1376"/>
        <end position="1460"/>
    </location>
</feature>
<dbReference type="GO" id="GO:0035861">
    <property type="term" value="C:site of double-strand break"/>
    <property type="evidence" value="ECO:0007669"/>
    <property type="project" value="UniProtKB-ARBA"/>
</dbReference>
<feature type="compositionally biased region" description="Polar residues" evidence="19">
    <location>
        <begin position="142"/>
        <end position="153"/>
    </location>
</feature>
<evidence type="ECO:0000256" key="13">
    <source>
        <dbReference type="ARBA" id="ARBA00023159"/>
    </source>
</evidence>
<evidence type="ECO:0000256" key="2">
    <source>
        <dbReference type="ARBA" id="ARBA00004629"/>
    </source>
</evidence>
<comment type="subcellular location">
    <subcellularLocation>
        <location evidence="2">Chromosome</location>
        <location evidence="2">Centromere</location>
        <location evidence="2">Kinetochore</location>
    </subcellularLocation>
    <subcellularLocation>
        <location evidence="1">Nucleus</location>
    </subcellularLocation>
</comment>
<feature type="region of interest" description="Disordered" evidence="19">
    <location>
        <begin position="890"/>
        <end position="978"/>
    </location>
</feature>
<dbReference type="InterPro" id="IPR036420">
    <property type="entry name" value="BRCT_dom_sf"/>
</dbReference>
<keyword evidence="12" id="KW-0238">DNA-binding</keyword>
<dbReference type="PROSITE" id="PS50172">
    <property type="entry name" value="BRCT"/>
    <property type="match status" value="2"/>
</dbReference>
<evidence type="ECO:0000256" key="18">
    <source>
        <dbReference type="ARBA" id="ARBA00073180"/>
    </source>
</evidence>
<feature type="region of interest" description="Disordered" evidence="19">
    <location>
        <begin position="519"/>
        <end position="562"/>
    </location>
</feature>
<evidence type="ECO:0000259" key="20">
    <source>
        <dbReference type="PROSITE" id="PS50172"/>
    </source>
</evidence>
<keyword evidence="10" id="KW-0832">Ubl conjugation</keyword>
<dbReference type="SUPFAM" id="SSF63748">
    <property type="entry name" value="Tudor/PWWP/MBT"/>
    <property type="match status" value="2"/>
</dbReference>
<evidence type="ECO:0000256" key="14">
    <source>
        <dbReference type="ARBA" id="ARBA00023163"/>
    </source>
</evidence>
<dbReference type="Ensembl" id="ENSATET00000057626.1">
    <property type="protein sequence ID" value="ENSATEP00000063583.1"/>
    <property type="gene ID" value="ENSATEG00000017815.3"/>
</dbReference>
<accession>A0A7N6BIX4</accession>
<name>A0A7N6BIX4_ANATE</name>
<dbReference type="FunFam" id="2.30.30.30:FF:000019">
    <property type="entry name" value="Tumor suppressor p53-binding protein 1"/>
    <property type="match status" value="1"/>
</dbReference>
<evidence type="ECO:0000256" key="12">
    <source>
        <dbReference type="ARBA" id="ARBA00023125"/>
    </source>
</evidence>
<dbReference type="InterPro" id="IPR047252">
    <property type="entry name" value="TP53BP1-like"/>
</dbReference>
<feature type="region of interest" description="Disordered" evidence="19">
    <location>
        <begin position="1"/>
        <end position="36"/>
    </location>
</feature>
<dbReference type="GO" id="GO:0045944">
    <property type="term" value="P:positive regulation of transcription by RNA polymerase II"/>
    <property type="evidence" value="ECO:0007669"/>
    <property type="project" value="TreeGrafter"/>
</dbReference>
<dbReference type="Gene3D" id="2.30.30.30">
    <property type="match status" value="1"/>
</dbReference>
<dbReference type="CDD" id="cd20383">
    <property type="entry name" value="Tudor_53BP1"/>
    <property type="match status" value="1"/>
</dbReference>
<dbReference type="GO" id="GO:0042393">
    <property type="term" value="F:histone binding"/>
    <property type="evidence" value="ECO:0007669"/>
    <property type="project" value="TreeGrafter"/>
</dbReference>
<feature type="compositionally biased region" description="Polar residues" evidence="19">
    <location>
        <begin position="616"/>
        <end position="628"/>
    </location>
</feature>
<dbReference type="PANTHER" id="PTHR15321:SF3">
    <property type="entry name" value="TP53-BINDING PROTEIN 1"/>
    <property type="match status" value="1"/>
</dbReference>
<reference evidence="21" key="3">
    <citation type="submission" date="2025-09" db="UniProtKB">
        <authorList>
            <consortium name="Ensembl"/>
        </authorList>
    </citation>
    <scope>IDENTIFICATION</scope>
</reference>
<dbReference type="GO" id="GO:0000077">
    <property type="term" value="P:DNA damage checkpoint signaling"/>
    <property type="evidence" value="ECO:0007669"/>
    <property type="project" value="TreeGrafter"/>
</dbReference>
<evidence type="ECO:0000256" key="19">
    <source>
        <dbReference type="SAM" id="MobiDB-lite"/>
    </source>
</evidence>
<dbReference type="InterPro" id="IPR047250">
    <property type="entry name" value="BRCT_p53bp1-like_rpt2"/>
</dbReference>
<keyword evidence="13" id="KW-0010">Activator</keyword>
<dbReference type="GO" id="GO:0006303">
    <property type="term" value="P:double-strand break repair via nonhomologous end joining"/>
    <property type="evidence" value="ECO:0007669"/>
    <property type="project" value="UniProtKB-ARBA"/>
</dbReference>
<dbReference type="GO" id="GO:2000042">
    <property type="term" value="P:negative regulation of double-strand break repair via homologous recombination"/>
    <property type="evidence" value="ECO:0007669"/>
    <property type="project" value="UniProtKB-ARBA"/>
</dbReference>
<keyword evidence="6" id="KW-0597">Phosphoprotein</keyword>
<dbReference type="FunFam" id="2.30.30.140:FF:000021">
    <property type="entry name" value="Tumor suppressor p53-binding protein 1"/>
    <property type="match status" value="1"/>
</dbReference>
<dbReference type="FunFam" id="3.40.50.10190:FF:000005">
    <property type="entry name" value="Tumor suppressor p53-binding protein 1"/>
    <property type="match status" value="1"/>
</dbReference>
<sequence>MDPGGSELDSSLPQPENPCLIVEDSQPDSVALEDDPESSYRALLARRLSSLQPTARSPVLVRHRLARKLVRVVLFMFLSRSEVSSSSSSASPGQSGRQLSVQVLLHSQGLQVSSEQDQQDCEILSSQEDLFDADKTGAAVDSTVSEPEQQGHPTPTPAHTLRLLHLSGQGTLVQESLSQSSVDYVAPTPDNFTHTPLIVPSSPTGPENEHDEPMDTSLPPEDRAVEKEEEPMETEAVSKPHPSASTPVSQNSPGFVLERTLSLPSQPEFSHVRTPYFFSSINSLLHSFVKHQKRENIADCCSQRLHNKCSSSLKSFTESNKKASLSHEPQSQHLESVSFTMPLQLSENTESSSLAQQTSEQIEDSQATQIEELEDPPGVDTSDSVISRCNQRCESNGVSSESQTATSSKASVSAASPKHCSECAKVEQPNLSRKSDLHKKTTLNLQNVNVIDSKTDGKDVSSADTVSCSQTKFDSIDLTVNSCVQETPSDTTPCSLASQSVISQTSAVNVVKSSVDVGEGTAKGQTGESLSQRCGNVGNTKTDRDTVHESEQGVVEEEEEVVMEEAEEDVTGGGGASGMALVLSQSQLLSPEPMEGDEDQEEDSVIMVTDSERESQMLQKDVTPQSKANDAEPVRSKVSPSTNGHESRPHVKEVNTAPDRLSQAEKAVPEPAVLKDKSLSDSSGEISFHFTLPKEGELIGPAVGATPPLINQLKQTLRHSTPIEISSFSEKSDVVGDVSADVTMAASDIVSGESGEDTAERGDGKLSLRMKLVTPVEEGSSERFSLQKPSLSEDDGSIVKANTVSKLRQRTVSQQTSFDAPGLRSPAGRGEPDSPSFRRTAGPVHRRHVHTIQEVRTTVTRIITDVYYEDGKEVERKVTEECEEPVVDYQVLDSNISPSRTGNSSVTSGDLGDISSLSSKASSLQHSSGGTSSSTGLIRPEFILPPGRGPKSIRGGGAGSLQRLGAHGQPLSSSEDEPYTRMLPPRLPISPSLIELPSHSDSLRSSPEEASSVGSSFVGLRVVAKWSSNGYFYSGRIIKDAGEGRYRLRFDDGYECEVAGKDILLCDPIPLETEVTALLEDEYFSIGVVKGHKTEGQELFYNVEREGQRQWYNRTSVILSLEQGNRLREQHSLGPYEPSTPLTKASDISLDNLVEGKRRRRGNSGGQNTPNRSSSSSPRTPRTPGPSGKRKLLNSEDVRTPSKRGRRGAGARAAQRIGVCNTSGSGTDLPGQSCDVAESHGPLPQNASLFMGFAFMLTASSESDRLTNKLSSDDEEDYVQTGPYNKAYTESQLQAGGGFILPNFNEEQCKAAYQSLLIADQHCRTRKYLLCLASGVPCVSHIWVRDCCKENKLLNYRNYLLPAGVGSDDAIIEWHPRCSPFKALRVLLVFEKPVELWAQLITMGGGSSVRHFQAEKDGSDIPAGKYDVVVTDHTCPPSLVNNVTSQEVPLVSPEWLIQSLICGERLGFSSKPQFHHDYSS</sequence>
<evidence type="ECO:0000256" key="1">
    <source>
        <dbReference type="ARBA" id="ARBA00004123"/>
    </source>
</evidence>
<evidence type="ECO:0000256" key="17">
    <source>
        <dbReference type="ARBA" id="ARBA00023328"/>
    </source>
</evidence>
<feature type="region of interest" description="Disordered" evidence="19">
    <location>
        <begin position="587"/>
        <end position="684"/>
    </location>
</feature>
<keyword evidence="22" id="KW-1185">Reference proteome</keyword>
<dbReference type="Gene3D" id="2.30.30.140">
    <property type="match status" value="1"/>
</dbReference>
<dbReference type="CDD" id="cd17745">
    <property type="entry name" value="BRCT_p53bp1_rpt1"/>
    <property type="match status" value="1"/>
</dbReference>
<evidence type="ECO:0000313" key="21">
    <source>
        <dbReference type="Ensembl" id="ENSATEP00000063583.1"/>
    </source>
</evidence>
<evidence type="ECO:0000256" key="11">
    <source>
        <dbReference type="ARBA" id="ARBA00023015"/>
    </source>
</evidence>
<feature type="region of interest" description="Disordered" evidence="19">
    <location>
        <begin position="346"/>
        <end position="365"/>
    </location>
</feature>
<evidence type="ECO:0000256" key="15">
    <source>
        <dbReference type="ARBA" id="ARBA00023204"/>
    </source>
</evidence>
<dbReference type="Gene3D" id="3.40.50.10190">
    <property type="entry name" value="BRCT domain"/>
    <property type="match status" value="2"/>
</dbReference>
<feature type="region of interest" description="Disordered" evidence="19">
    <location>
        <begin position="200"/>
        <end position="252"/>
    </location>
</feature>
<dbReference type="InterPro" id="IPR047249">
    <property type="entry name" value="BRCT_p53bp1-like_rpt1"/>
</dbReference>
<dbReference type="InterPro" id="IPR001357">
    <property type="entry name" value="BRCT_dom"/>
</dbReference>
<keyword evidence="7" id="KW-0677">Repeat</keyword>
<feature type="compositionally biased region" description="Polar residues" evidence="19">
    <location>
        <begin position="243"/>
        <end position="252"/>
    </location>
</feature>
<keyword evidence="16" id="KW-0539">Nucleus</keyword>
<feature type="region of interest" description="Disordered" evidence="19">
    <location>
        <begin position="778"/>
        <end position="797"/>
    </location>
</feature>
<keyword evidence="4" id="KW-0488">Methylation</keyword>
<evidence type="ECO:0000313" key="22">
    <source>
        <dbReference type="Proteomes" id="UP000265040"/>
    </source>
</evidence>
<evidence type="ECO:0000256" key="7">
    <source>
        <dbReference type="ARBA" id="ARBA00022737"/>
    </source>
</evidence>
<dbReference type="Pfam" id="PF18428">
    <property type="entry name" value="BRCT_3"/>
    <property type="match status" value="1"/>
</dbReference>
<dbReference type="InterPro" id="IPR015125">
    <property type="entry name" value="53-BP1_Tudor"/>
</dbReference>
<feature type="domain" description="BRCT" evidence="20">
    <location>
        <begin position="1245"/>
        <end position="1361"/>
    </location>
</feature>
<keyword evidence="15" id="KW-0234">DNA repair</keyword>
<keyword evidence="11" id="KW-0805">Transcription regulation</keyword>
<keyword evidence="14" id="KW-0804">Transcription</keyword>
<evidence type="ECO:0000256" key="5">
    <source>
        <dbReference type="ARBA" id="ARBA00022499"/>
    </source>
</evidence>
<feature type="region of interest" description="Disordered" evidence="19">
    <location>
        <begin position="139"/>
        <end position="159"/>
    </location>
</feature>
<evidence type="ECO:0000256" key="16">
    <source>
        <dbReference type="ARBA" id="ARBA00023242"/>
    </source>
</evidence>
<dbReference type="FunFam" id="3.40.50.10190:FF:000003">
    <property type="entry name" value="Tumor suppressor p53-binding protein 1"/>
    <property type="match status" value="1"/>
</dbReference>
<dbReference type="GO" id="GO:0016604">
    <property type="term" value="C:nuclear body"/>
    <property type="evidence" value="ECO:0007669"/>
    <property type="project" value="UniProtKB-ARBA"/>
</dbReference>
<keyword evidence="9" id="KW-0995">Kinetochore</keyword>
<dbReference type="SUPFAM" id="SSF52113">
    <property type="entry name" value="BRCT domain"/>
    <property type="match status" value="2"/>
</dbReference>
<feature type="compositionally biased region" description="Polar residues" evidence="19">
    <location>
        <begin position="809"/>
        <end position="818"/>
    </location>
</feature>
<evidence type="ECO:0000256" key="6">
    <source>
        <dbReference type="ARBA" id="ARBA00022553"/>
    </source>
</evidence>
<keyword evidence="3" id="KW-0158">Chromosome</keyword>
<keyword evidence="8" id="KW-0227">DNA damage</keyword>